<dbReference type="EMBL" id="CM016554">
    <property type="protein sequence ID" value="TKW25920.1"/>
    <property type="molecule type" value="Genomic_DNA"/>
</dbReference>
<dbReference type="Gramene" id="TKW25920">
    <property type="protein sequence ID" value="TKW25920"/>
    <property type="gene ID" value="SEVIR_3G151650v2"/>
</dbReference>
<evidence type="ECO:0000313" key="1">
    <source>
        <dbReference type="EMBL" id="TKW25920.1"/>
    </source>
</evidence>
<name>A0A4U6V9D5_SETVI</name>
<sequence length="43" mass="5392">MQRFAWQLVRYPRRIVAFVDNRRSNQWRWRLVLLRRRCGSSSA</sequence>
<reference evidence="1" key="1">
    <citation type="submission" date="2019-03" db="EMBL/GenBank/DDBJ databases">
        <title>WGS assembly of Setaria viridis.</title>
        <authorList>
            <person name="Huang P."/>
            <person name="Jenkins J."/>
            <person name="Grimwood J."/>
            <person name="Barry K."/>
            <person name="Healey A."/>
            <person name="Mamidi S."/>
            <person name="Sreedasyam A."/>
            <person name="Shu S."/>
            <person name="Feldman M."/>
            <person name="Wu J."/>
            <person name="Yu Y."/>
            <person name="Chen C."/>
            <person name="Johnson J."/>
            <person name="Rokhsar D."/>
            <person name="Baxter I."/>
            <person name="Schmutz J."/>
            <person name="Brutnell T."/>
            <person name="Kellogg E."/>
        </authorList>
    </citation>
    <scope>NUCLEOTIDE SEQUENCE [LARGE SCALE GENOMIC DNA]</scope>
</reference>
<protein>
    <submittedName>
        <fullName evidence="1">Uncharacterized protein</fullName>
    </submittedName>
</protein>
<evidence type="ECO:0000313" key="2">
    <source>
        <dbReference type="Proteomes" id="UP000298652"/>
    </source>
</evidence>
<dbReference type="AlphaFoldDB" id="A0A4U6V9D5"/>
<gene>
    <name evidence="1" type="ORF">SEVIR_3G151650v2</name>
</gene>
<proteinExistence type="predicted"/>
<accession>A0A4U6V9D5</accession>
<organism evidence="1 2">
    <name type="scientific">Setaria viridis</name>
    <name type="common">Green bristlegrass</name>
    <name type="synonym">Setaria italica subsp. viridis</name>
    <dbReference type="NCBI Taxonomy" id="4556"/>
    <lineage>
        <taxon>Eukaryota</taxon>
        <taxon>Viridiplantae</taxon>
        <taxon>Streptophyta</taxon>
        <taxon>Embryophyta</taxon>
        <taxon>Tracheophyta</taxon>
        <taxon>Spermatophyta</taxon>
        <taxon>Magnoliopsida</taxon>
        <taxon>Liliopsida</taxon>
        <taxon>Poales</taxon>
        <taxon>Poaceae</taxon>
        <taxon>PACMAD clade</taxon>
        <taxon>Panicoideae</taxon>
        <taxon>Panicodae</taxon>
        <taxon>Paniceae</taxon>
        <taxon>Cenchrinae</taxon>
        <taxon>Setaria</taxon>
    </lineage>
</organism>
<keyword evidence="2" id="KW-1185">Reference proteome</keyword>
<dbReference type="Proteomes" id="UP000298652">
    <property type="component" value="Chromosome 3"/>
</dbReference>